<feature type="domain" description="SNTX MACPF/CDC-like" evidence="3">
    <location>
        <begin position="9"/>
        <end position="266"/>
    </location>
</feature>
<sequence>MAFQPKNFTRPAIGRGGSLGLLYDASSDCVIYSQSILKGEAPLEAIEVTETPNIKHEITTEDSLHEKLSKLDVSGELSASLMGGLFELSGSGKYLSNQKSTAKVESSSVICNIKTKHERLILGSDALRGVLDLDTLAHGDATHVITGIHWGGNCIVTAEASLDDSVDSTDAGGSANISGKWAEVMIKVSGKGEMESNDQNTKHSFKFTTTADIAVDFAMPEDFKQAAEFIKKIPEDLREPNKGKGVPIQYDLTSLPTLAKRFEAGTTVREESMIATLREDCLAQFVDLFHRINTVKQDVNAYLDDVMAHPKCVPGSQVAKARKTFSDIRNMEIELKREFQRALLKLRQAKAESGSSDAHGELFNLLARYSNRDGVGREIYSSILYEYRDKMDMADWFSKKGVNYVTDAPRNLERFVMFEGGDQFVLYFNELTRAGENWDKTYTLFHELVVNRAAKKTYKVAVVDCDVGYVANAGPRKLAKAFIEKRRDGKIIVADVVADMQALAGKSLLRCQDPTQLETSRAILAPPPGRRVVRVFCPGEHCFNSERSEWVCPDCREAVCFGHGLAAGGWDDSLYCGCGRYPVSQGQFKCGNPVHGAGYYSFADPDHLAGLLRNLDLSDECSVMILSEKGVDKPTLISSLWNYLLFGSLDEALNSRGPLKVATHSPRAFSHEGQTVLGGEDISASSPRKIKYDLAVKNRTVRLFDVADIDTAVGSAQAPRVLNEILSVLRSVDRLDAVLFILPPDAASLSDEFKLYMTNVISQLQLGNNKLDSHLMFGFASSGKAGQFALGDTKMPLNSILQTAGIQISLGQGNTFFFDQEGFGFPALHRTAAPSTQSIDRSEGLNDRWTASAINARRLIQEVTRLAPLNIRESLCLERTRRFIADMKGPMAKHVLLTATAAESRLAEQEKLGNVEAEMKELDKELAAMKDGGDARTKLPKPKTVCCFPGCAVFKDGASPGEKVRASCCSACTVDPVEDGKEGSSRLRYCWAFYDRQKETYLDDCVICGHGRKLHMHACYDKNIARRDNSDVTKEKDDLEEERRAILRRTSDNETLEKEFAKEAETVENALVCFGVYLKDWVPNVKDMIAALKDAISGGLERLVCDAATNEGERVKRLRELQKSYDDRLERVADRIEAGRPSAESHHGEIEDVMAKLYETTHLGLELKKATSTSSGHVAASENANPPASDSTVTAASPGGDASAGNDVPPESRVQAAVSQDSAAAAPTEEGLSSPWESVPMLTP</sequence>
<name>A0AAV9HBD6_9PEZI</name>
<feature type="compositionally biased region" description="Polar residues" evidence="2">
    <location>
        <begin position="1170"/>
        <end position="1195"/>
    </location>
</feature>
<comment type="caution">
    <text evidence="6">The sequence shown here is derived from an EMBL/GenBank/DDBJ whole genome shotgun (WGS) entry which is preliminary data.</text>
</comment>
<evidence type="ECO:0000259" key="3">
    <source>
        <dbReference type="Pfam" id="PF24674"/>
    </source>
</evidence>
<dbReference type="PANTHER" id="PTHR32046">
    <property type="entry name" value="G DOMAIN-CONTAINING PROTEIN"/>
    <property type="match status" value="1"/>
</dbReference>
<reference evidence="6" key="1">
    <citation type="journal article" date="2023" name="Mol. Phylogenet. Evol.">
        <title>Genome-scale phylogeny and comparative genomics of the fungal order Sordariales.</title>
        <authorList>
            <person name="Hensen N."/>
            <person name="Bonometti L."/>
            <person name="Westerberg I."/>
            <person name="Brannstrom I.O."/>
            <person name="Guillou S."/>
            <person name="Cros-Aarteil S."/>
            <person name="Calhoun S."/>
            <person name="Haridas S."/>
            <person name="Kuo A."/>
            <person name="Mondo S."/>
            <person name="Pangilinan J."/>
            <person name="Riley R."/>
            <person name="LaButti K."/>
            <person name="Andreopoulos B."/>
            <person name="Lipzen A."/>
            <person name="Chen C."/>
            <person name="Yan M."/>
            <person name="Daum C."/>
            <person name="Ng V."/>
            <person name="Clum A."/>
            <person name="Steindorff A."/>
            <person name="Ohm R.A."/>
            <person name="Martin F."/>
            <person name="Silar P."/>
            <person name="Natvig D.O."/>
            <person name="Lalanne C."/>
            <person name="Gautier V."/>
            <person name="Ament-Velasquez S.L."/>
            <person name="Kruys A."/>
            <person name="Hutchinson M.I."/>
            <person name="Powell A.J."/>
            <person name="Barry K."/>
            <person name="Miller A.N."/>
            <person name="Grigoriev I.V."/>
            <person name="Debuchy R."/>
            <person name="Gladieux P."/>
            <person name="Hiltunen Thoren M."/>
            <person name="Johannesson H."/>
        </authorList>
    </citation>
    <scope>NUCLEOTIDE SEQUENCE</scope>
    <source>
        <strain evidence="6">PSN324</strain>
    </source>
</reference>
<dbReference type="Pfam" id="PF24674">
    <property type="entry name" value="MACPF_SNTX"/>
    <property type="match status" value="1"/>
</dbReference>
<feature type="compositionally biased region" description="Low complexity" evidence="2">
    <location>
        <begin position="1214"/>
        <end position="1226"/>
    </location>
</feature>
<evidence type="ECO:0000313" key="6">
    <source>
        <dbReference type="EMBL" id="KAK4457254.1"/>
    </source>
</evidence>
<dbReference type="InterPro" id="IPR056073">
    <property type="entry name" value="DUF7656"/>
</dbReference>
<evidence type="ECO:0000259" key="4">
    <source>
        <dbReference type="Pfam" id="PF24676"/>
    </source>
</evidence>
<keyword evidence="1" id="KW-0175">Coiled coil</keyword>
<dbReference type="Proteomes" id="UP001321749">
    <property type="component" value="Unassembled WGS sequence"/>
</dbReference>
<evidence type="ECO:0000256" key="2">
    <source>
        <dbReference type="SAM" id="MobiDB-lite"/>
    </source>
</evidence>
<accession>A0AAV9HBD6</accession>
<dbReference type="InterPro" id="IPR056072">
    <property type="entry name" value="SNTX_MACPF/CDC-like_dom"/>
</dbReference>
<dbReference type="Pfam" id="PF24676">
    <property type="entry name" value="DUF7656"/>
    <property type="match status" value="1"/>
</dbReference>
<feature type="domain" description="DUF8206" evidence="5">
    <location>
        <begin position="938"/>
        <end position="1020"/>
    </location>
</feature>
<evidence type="ECO:0000259" key="5">
    <source>
        <dbReference type="Pfam" id="PF26633"/>
    </source>
</evidence>
<feature type="coiled-coil region" evidence="1">
    <location>
        <begin position="1022"/>
        <end position="1059"/>
    </location>
</feature>
<dbReference type="AlphaFoldDB" id="A0AAV9HBD6"/>
<feature type="coiled-coil region" evidence="1">
    <location>
        <begin position="905"/>
        <end position="932"/>
    </location>
</feature>
<evidence type="ECO:0000313" key="7">
    <source>
        <dbReference type="Proteomes" id="UP001321749"/>
    </source>
</evidence>
<evidence type="ECO:0000256" key="1">
    <source>
        <dbReference type="SAM" id="Coils"/>
    </source>
</evidence>
<dbReference type="Gene3D" id="3.40.50.300">
    <property type="entry name" value="P-loop containing nucleotide triphosphate hydrolases"/>
    <property type="match status" value="1"/>
</dbReference>
<feature type="domain" description="DUF7656" evidence="4">
    <location>
        <begin position="398"/>
        <end position="500"/>
    </location>
</feature>
<organism evidence="6 7">
    <name type="scientific">Cladorrhinum samala</name>
    <dbReference type="NCBI Taxonomy" id="585594"/>
    <lineage>
        <taxon>Eukaryota</taxon>
        <taxon>Fungi</taxon>
        <taxon>Dikarya</taxon>
        <taxon>Ascomycota</taxon>
        <taxon>Pezizomycotina</taxon>
        <taxon>Sordariomycetes</taxon>
        <taxon>Sordariomycetidae</taxon>
        <taxon>Sordariales</taxon>
        <taxon>Podosporaceae</taxon>
        <taxon>Cladorrhinum</taxon>
    </lineage>
</organism>
<dbReference type="InterPro" id="IPR027417">
    <property type="entry name" value="P-loop_NTPase"/>
</dbReference>
<dbReference type="EMBL" id="MU865126">
    <property type="protein sequence ID" value="KAK4457254.1"/>
    <property type="molecule type" value="Genomic_DNA"/>
</dbReference>
<feature type="region of interest" description="Disordered" evidence="2">
    <location>
        <begin position="1168"/>
        <end position="1244"/>
    </location>
</feature>
<dbReference type="Pfam" id="PF26633">
    <property type="entry name" value="DUF8206"/>
    <property type="match status" value="1"/>
</dbReference>
<keyword evidence="7" id="KW-1185">Reference proteome</keyword>
<reference evidence="6" key="2">
    <citation type="submission" date="2023-06" db="EMBL/GenBank/DDBJ databases">
        <authorList>
            <consortium name="Lawrence Berkeley National Laboratory"/>
            <person name="Mondo S.J."/>
            <person name="Hensen N."/>
            <person name="Bonometti L."/>
            <person name="Westerberg I."/>
            <person name="Brannstrom I.O."/>
            <person name="Guillou S."/>
            <person name="Cros-Aarteil S."/>
            <person name="Calhoun S."/>
            <person name="Haridas S."/>
            <person name="Kuo A."/>
            <person name="Pangilinan J."/>
            <person name="Riley R."/>
            <person name="Labutti K."/>
            <person name="Andreopoulos B."/>
            <person name="Lipzen A."/>
            <person name="Chen C."/>
            <person name="Yanf M."/>
            <person name="Daum C."/>
            <person name="Ng V."/>
            <person name="Clum A."/>
            <person name="Steindorff A."/>
            <person name="Ohm R."/>
            <person name="Martin F."/>
            <person name="Silar P."/>
            <person name="Natvig D."/>
            <person name="Lalanne C."/>
            <person name="Gautier V."/>
            <person name="Ament-Velasquez S.L."/>
            <person name="Kruys A."/>
            <person name="Hutchinson M.I."/>
            <person name="Powell A.J."/>
            <person name="Barry K."/>
            <person name="Miller A.N."/>
            <person name="Grigoriev I.V."/>
            <person name="Debuchy R."/>
            <person name="Gladieux P."/>
            <person name="Thoren M.H."/>
            <person name="Johannesson H."/>
        </authorList>
    </citation>
    <scope>NUCLEOTIDE SEQUENCE</scope>
    <source>
        <strain evidence="6">PSN324</strain>
    </source>
</reference>
<dbReference type="PANTHER" id="PTHR32046:SF11">
    <property type="entry name" value="IMMUNE-ASSOCIATED NUCLEOTIDE-BINDING PROTEIN 10-LIKE"/>
    <property type="match status" value="1"/>
</dbReference>
<protein>
    <submittedName>
        <fullName evidence="6">Uncharacterized protein</fullName>
    </submittedName>
</protein>
<gene>
    <name evidence="6" type="ORF">QBC42DRAFT_189024</name>
</gene>
<proteinExistence type="predicted"/>
<dbReference type="InterPro" id="IPR058519">
    <property type="entry name" value="DUF8206"/>
</dbReference>